<evidence type="ECO:0000256" key="7">
    <source>
        <dbReference type="ARBA" id="ARBA00023273"/>
    </source>
</evidence>
<reference evidence="12" key="1">
    <citation type="submission" date="2019-05" db="EMBL/GenBank/DDBJ databases">
        <title>Annotation for the trematode Paragonimus heterotremus.</title>
        <authorList>
            <person name="Choi Y.-J."/>
        </authorList>
    </citation>
    <scope>NUCLEOTIDE SEQUENCE</scope>
    <source>
        <strain evidence="12">LC</strain>
    </source>
</reference>
<gene>
    <name evidence="12" type="ORF">PHET_00214</name>
</gene>
<evidence type="ECO:0000256" key="10">
    <source>
        <dbReference type="SAM" id="Coils"/>
    </source>
</evidence>
<evidence type="ECO:0000256" key="9">
    <source>
        <dbReference type="ARBA" id="ARBA00023662"/>
    </source>
</evidence>
<dbReference type="OrthoDB" id="535167at2759"/>
<dbReference type="InterPro" id="IPR036322">
    <property type="entry name" value="WD40_repeat_dom_sf"/>
</dbReference>
<dbReference type="Gene3D" id="2.130.10.10">
    <property type="entry name" value="YVTN repeat-like/Quinoprotein amine dehydrogenase"/>
    <property type="match status" value="2"/>
</dbReference>
<proteinExistence type="inferred from homology"/>
<dbReference type="SUPFAM" id="SSF50978">
    <property type="entry name" value="WD40 repeat-like"/>
    <property type="match status" value="1"/>
</dbReference>
<organism evidence="12 13">
    <name type="scientific">Paragonimus heterotremus</name>
    <dbReference type="NCBI Taxonomy" id="100268"/>
    <lineage>
        <taxon>Eukaryota</taxon>
        <taxon>Metazoa</taxon>
        <taxon>Spiralia</taxon>
        <taxon>Lophotrochozoa</taxon>
        <taxon>Platyhelminthes</taxon>
        <taxon>Trematoda</taxon>
        <taxon>Digenea</taxon>
        <taxon>Plagiorchiida</taxon>
        <taxon>Troglotremata</taxon>
        <taxon>Troglotrematidae</taxon>
        <taxon>Paragonimus</taxon>
    </lineage>
</organism>
<dbReference type="GO" id="GO:0005930">
    <property type="term" value="C:axoneme"/>
    <property type="evidence" value="ECO:0007669"/>
    <property type="project" value="UniProtKB-SubCell"/>
</dbReference>
<keyword evidence="4" id="KW-0677">Repeat</keyword>
<feature type="compositionally biased region" description="Low complexity" evidence="11">
    <location>
        <begin position="778"/>
        <end position="793"/>
    </location>
</feature>
<evidence type="ECO:0000256" key="4">
    <source>
        <dbReference type="ARBA" id="ARBA00022737"/>
    </source>
</evidence>
<dbReference type="EMBL" id="LUCH01000050">
    <property type="protein sequence ID" value="KAF5406275.1"/>
    <property type="molecule type" value="Genomic_DNA"/>
</dbReference>
<evidence type="ECO:0000313" key="12">
    <source>
        <dbReference type="EMBL" id="KAF5406275.1"/>
    </source>
</evidence>
<protein>
    <recommendedName>
        <fullName evidence="9">Cilia- and flagella-associated protein 43</fullName>
    </recommendedName>
</protein>
<keyword evidence="5 10" id="KW-0175">Coiled coil</keyword>
<dbReference type="Pfam" id="PF25828">
    <property type="entry name" value="CC_Cfap43"/>
    <property type="match status" value="1"/>
</dbReference>
<evidence type="ECO:0000256" key="3">
    <source>
        <dbReference type="ARBA" id="ARBA00022574"/>
    </source>
</evidence>
<keyword evidence="13" id="KW-1185">Reference proteome</keyword>
<feature type="region of interest" description="Disordered" evidence="11">
    <location>
        <begin position="778"/>
        <end position="801"/>
    </location>
</feature>
<accession>A0A8J4SVE8</accession>
<comment type="similarity">
    <text evidence="8">Belongs to the CFAP43 family.</text>
</comment>
<sequence length="1927" mass="219387">MLESISVHRTRYCNVINLVFRWTQGCKGFQLGYLDNHILCVRSGPAVRLHNLDDGTYKIFQFNTHAPTTLAVHPLGSYFAVAELYETDPKVFVYQYPDLKEKILKGSGKLELRQVTFSTSSYLATVSGIPDFLLSLWDFRQGLLLCQARLNGSFLNTISFCPTDWRWVVATDNRCLHVWRVETCNQITLLRCRSMALPVQSVPLGFYKEQTPERVLFADPEKSTTRFDPVLPESAITGVGTDRQLEFLDYLDETDRVICVSQTWSNTELVLIGCKYGELLLFDPSSMVIKVLLNPLSYQSCAKDSTDRMLGELGSDVSSSCSSITKPNNTTTSNQNTESLAIPFGSFSFLLYSKHGLFCAGHDGVLRLIKLGVNNPTVPVPVKNSELIALHGLPPDANTQLLRVSVEACRKVFTCMNPFYIGEGSGGLRITGLAVSPSYGRLTLCSRAGQMISLNIADNVGLFETSILPEKRLITSGDSYVGLGLLGPEKKTVCATARKSGIINTWDCRSGDLLGSLVIGEQCCSLAVSPLIPIVAVGMQSGVLLFIDCSSPTRLRVVQSIRLYRNPLTHIGFDANGELLTTAADDEFSIVLSGRPINQFEPLGFVAITGKVVSLTLLRHDTNRIFILVTTGESVEAGATDIFFYEVHRELLYSGSHAHTDSCRSLREDTIRLMHLHFNSPMSGVCLWPPESTESRTSPRLFAADVLERKIHTFILPDEPIAKATHSQSGHHSRMGTQSTNRQVVSSAVSFQSTSVGSSVPILLSGFTDVISSHHHSFQQQHSLQQPSIPTQRRLSRRTRGGLGVTLRFTPGLTSVASTTEAQDSAEEASQQTSYLSPSNSVSLLRGGSRVQLSRVTDTNIMMASYSDGVVELIEVVGEELNIIKTIAIHERNQLGAIVAEFCGDLNTLISCGLDGLLVCTEIPPHSGGKVVPLPPLNGDLLERSQKECKELTTLPTYQVKRRPESPNVLRTETELDHSKHNSTRPLFGRSSTVMTVAEQSVDVTDTNESDSEAFEMTPIVSEPHRPTWTEECEKDAHALEDQVYMEAREQLKGELAEIRKIINVMADENAQLPEIQRIGRQEFELDVDEQAAILEETENAVKQVREEIELSDLAKQFTWQILKKRCWDQMEVKGKMLKAFCLQLEVCNFPLCARSQAELVRLAAVRNRRRVHMHMEQESTRMMDESALSSSVRAIQHEELEEDEEQKVDVNRVLAGSIAIDYGGQNELCYSQMELYTREQKIYQIMLIQDNIYRIKETFNKNFNDVYAKKESGLSKIRTRLARIRKILVDIQQSSAMKSIIDPAFSPEEQPELLLTVDDSEITVDLYLSPAELAEREARRLAEEERRRREKLDNWRERGLEEMMGGVLEVRKEDELKKDIPKPAFLLMGKPVAHWTPDDRRLYAEYERKVQELNEEREKYRKFLEGDMKKMFALIDEEKTKFDEQMVVLFNDWIRAQMAVLHEELKVWRLKWMLLVEEEMFVRESDLNKMLKKTEDEETEIAYTLEAAKEVSEKTQESYEILCAEDRLMEKNFRKEFSDVHGTLYDYVAKAFRRRPRRTGLTSAVQNVDSDTLDHSENMPGSTIHNPYVEKPSNRRHLTDNKTALEDSFRDLDNDPAREGQPALDNVVWDRLCKYRRRKVEKELEVKNMALKLADINAFVQRREDELKLIRMRREALTVDLSNLLRDYQYDQTNLELQLLTKQGQVEIEVPEGQLVHDYGDALLISRERVEELNAHIITLGGTKVAHMIKNKEFKKRFYHLEWELRQMLMHYEDLQAKLADIRKFNITREVQKYLQTNDYDGLINAQIITIEQTINLMRQTHAKTMAQKNKRLRRYKVQQAEKLKAENKTGRIDLQELNVSLHETRFIHDQNRCAGIKRTECAPRYKLLLQQQRLMQLANEQARELKAIRTEIMHIKTKRSNSISY</sequence>
<evidence type="ECO:0000256" key="6">
    <source>
        <dbReference type="ARBA" id="ARBA00023212"/>
    </source>
</evidence>
<name>A0A8J4SVE8_9TREM</name>
<keyword evidence="6" id="KW-0206">Cytoskeleton</keyword>
<evidence type="ECO:0000256" key="2">
    <source>
        <dbReference type="ARBA" id="ARBA00022490"/>
    </source>
</evidence>
<keyword evidence="2" id="KW-0963">Cytoplasm</keyword>
<comment type="subcellular location">
    <subcellularLocation>
        <location evidence="1">Cytoplasm</location>
        <location evidence="1">Cytoskeleton</location>
        <location evidence="1">Cilium axoneme</location>
    </subcellularLocation>
</comment>
<dbReference type="GO" id="GO:0060271">
    <property type="term" value="P:cilium assembly"/>
    <property type="evidence" value="ECO:0007669"/>
    <property type="project" value="TreeGrafter"/>
</dbReference>
<evidence type="ECO:0000256" key="5">
    <source>
        <dbReference type="ARBA" id="ARBA00023054"/>
    </source>
</evidence>
<keyword evidence="3" id="KW-0853">WD repeat</keyword>
<feature type="coiled-coil region" evidence="10">
    <location>
        <begin position="1049"/>
        <end position="1115"/>
    </location>
</feature>
<dbReference type="GO" id="GO:0003341">
    <property type="term" value="P:cilium movement"/>
    <property type="evidence" value="ECO:0007669"/>
    <property type="project" value="UniProtKB-ARBA"/>
</dbReference>
<evidence type="ECO:0000256" key="11">
    <source>
        <dbReference type="SAM" id="MobiDB-lite"/>
    </source>
</evidence>
<keyword evidence="7" id="KW-0966">Cell projection</keyword>
<dbReference type="Proteomes" id="UP000748531">
    <property type="component" value="Unassembled WGS sequence"/>
</dbReference>
<comment type="caution">
    <text evidence="12">The sequence shown here is derived from an EMBL/GenBank/DDBJ whole genome shotgun (WGS) entry which is preliminary data.</text>
</comment>
<dbReference type="PANTHER" id="PTHR14885">
    <property type="entry name" value="CILIA- AND FLAGELLA-ASSOCIATED PROTEIN 43-RELATED"/>
    <property type="match status" value="1"/>
</dbReference>
<evidence type="ECO:0000256" key="1">
    <source>
        <dbReference type="ARBA" id="ARBA00004430"/>
    </source>
</evidence>
<feature type="coiled-coil region" evidence="10">
    <location>
        <begin position="1332"/>
        <end position="1359"/>
    </location>
</feature>
<evidence type="ECO:0000256" key="8">
    <source>
        <dbReference type="ARBA" id="ARBA00023605"/>
    </source>
</evidence>
<evidence type="ECO:0000313" key="13">
    <source>
        <dbReference type="Proteomes" id="UP000748531"/>
    </source>
</evidence>
<dbReference type="InterPro" id="IPR015943">
    <property type="entry name" value="WD40/YVTN_repeat-like_dom_sf"/>
</dbReference>
<dbReference type="PANTHER" id="PTHR14885:SF1">
    <property type="entry name" value="CILIA- AND FLAGELLA-ASSOCIATED PROTEIN 43"/>
    <property type="match status" value="1"/>
</dbReference>